<protein>
    <recommendedName>
        <fullName evidence="1">F-box domain-containing protein</fullName>
    </recommendedName>
</protein>
<accession>A0AAW1K5W4</accession>
<evidence type="ECO:0000259" key="1">
    <source>
        <dbReference type="PROSITE" id="PS50181"/>
    </source>
</evidence>
<sequence length="184" mass="20895">MALTKSLSFSLGRKRILISNNSCDLEHFCADFECFTPLKKLCSQEIHVEDEFSTKCSTSLLEALPQELLIKVICGVDHDDLKQLFFVSKTVRASALIAKKLHFAYSTPSKTKAFRNSIDMLNTLEFSEEIEAPNAPKQARKMNRKRLDRKKLDEVATALFVDEAVDTAEQRSSPRRSLFMDIDS</sequence>
<dbReference type="AlphaFoldDB" id="A0AAW1K5W4"/>
<name>A0AAW1K5W4_SAPOF</name>
<gene>
    <name evidence="2" type="ORF">RND81_06G118200</name>
</gene>
<dbReference type="InterPro" id="IPR001810">
    <property type="entry name" value="F-box_dom"/>
</dbReference>
<reference evidence="2" key="1">
    <citation type="submission" date="2024-03" db="EMBL/GenBank/DDBJ databases">
        <title>WGS assembly of Saponaria officinalis var. Norfolk2.</title>
        <authorList>
            <person name="Jenkins J."/>
            <person name="Shu S."/>
            <person name="Grimwood J."/>
            <person name="Barry K."/>
            <person name="Goodstein D."/>
            <person name="Schmutz J."/>
            <person name="Leebens-Mack J."/>
            <person name="Osbourn A."/>
        </authorList>
    </citation>
    <scope>NUCLEOTIDE SEQUENCE [LARGE SCALE GENOMIC DNA]</scope>
    <source>
        <strain evidence="2">JIC</strain>
    </source>
</reference>
<dbReference type="PANTHER" id="PTHR34049">
    <property type="entry name" value="F-BOX PROTEIN SKIP27"/>
    <property type="match status" value="1"/>
</dbReference>
<dbReference type="Proteomes" id="UP001443914">
    <property type="component" value="Unassembled WGS sequence"/>
</dbReference>
<dbReference type="PROSITE" id="PS50181">
    <property type="entry name" value="FBOX"/>
    <property type="match status" value="1"/>
</dbReference>
<comment type="caution">
    <text evidence="2">The sequence shown here is derived from an EMBL/GenBank/DDBJ whole genome shotgun (WGS) entry which is preliminary data.</text>
</comment>
<dbReference type="EMBL" id="JBDFQZ010000006">
    <property type="protein sequence ID" value="KAK9714765.1"/>
    <property type="molecule type" value="Genomic_DNA"/>
</dbReference>
<keyword evidence="3" id="KW-1185">Reference proteome</keyword>
<dbReference type="PANTHER" id="PTHR34049:SF1">
    <property type="entry name" value="F-BOX PROTEIN SKIP27"/>
    <property type="match status" value="1"/>
</dbReference>
<dbReference type="InterPro" id="IPR045286">
    <property type="entry name" value="FBS1-like"/>
</dbReference>
<proteinExistence type="predicted"/>
<evidence type="ECO:0000313" key="2">
    <source>
        <dbReference type="EMBL" id="KAK9714765.1"/>
    </source>
</evidence>
<evidence type="ECO:0000313" key="3">
    <source>
        <dbReference type="Proteomes" id="UP001443914"/>
    </source>
</evidence>
<feature type="domain" description="F-box" evidence="1">
    <location>
        <begin position="58"/>
        <end position="106"/>
    </location>
</feature>
<organism evidence="2 3">
    <name type="scientific">Saponaria officinalis</name>
    <name type="common">Common soapwort</name>
    <name type="synonym">Lychnis saponaria</name>
    <dbReference type="NCBI Taxonomy" id="3572"/>
    <lineage>
        <taxon>Eukaryota</taxon>
        <taxon>Viridiplantae</taxon>
        <taxon>Streptophyta</taxon>
        <taxon>Embryophyta</taxon>
        <taxon>Tracheophyta</taxon>
        <taxon>Spermatophyta</taxon>
        <taxon>Magnoliopsida</taxon>
        <taxon>eudicotyledons</taxon>
        <taxon>Gunneridae</taxon>
        <taxon>Pentapetalae</taxon>
        <taxon>Caryophyllales</taxon>
        <taxon>Caryophyllaceae</taxon>
        <taxon>Caryophylleae</taxon>
        <taxon>Saponaria</taxon>
    </lineage>
</organism>